<sequence>MSAYPFSPTQPSPLLPRAISKMTTNTSDWEIFKPSLQNHRESEISIHCANCGGSVRQGAAAFILYCGHIYHPSCHEGISEVTGGQLFVCLACGTRCYHAGCEDDAGVFSLPWNRREINTVPPTLGEGGRLSESCHKHTVYKALRILATAGGQQVHLLNRRNRAVYATNGMLTIWISIWGVCYSDRGDELASSEDSRVIYVFRDKKREAESLMAQLVGAWLHHNEAFGGSTMVTRLVTARGDTAPPGGCRACGQINCPNAA</sequence>
<comment type="caution">
    <text evidence="1">The sequence shown here is derived from an EMBL/GenBank/DDBJ whole genome shotgun (WGS) entry which is preliminary data.</text>
</comment>
<proteinExistence type="predicted"/>
<reference evidence="1 2" key="1">
    <citation type="journal article" date="2021" name="Nat. Commun.">
        <title>Genetic determinants of endophytism in the Arabidopsis root mycobiome.</title>
        <authorList>
            <person name="Mesny F."/>
            <person name="Miyauchi S."/>
            <person name="Thiergart T."/>
            <person name="Pickel B."/>
            <person name="Atanasova L."/>
            <person name="Karlsson M."/>
            <person name="Huettel B."/>
            <person name="Barry K.W."/>
            <person name="Haridas S."/>
            <person name="Chen C."/>
            <person name="Bauer D."/>
            <person name="Andreopoulos W."/>
            <person name="Pangilinan J."/>
            <person name="LaButti K."/>
            <person name="Riley R."/>
            <person name="Lipzen A."/>
            <person name="Clum A."/>
            <person name="Drula E."/>
            <person name="Henrissat B."/>
            <person name="Kohler A."/>
            <person name="Grigoriev I.V."/>
            <person name="Martin F.M."/>
            <person name="Hacquard S."/>
        </authorList>
    </citation>
    <scope>NUCLEOTIDE SEQUENCE [LARGE SCALE GENOMIC DNA]</scope>
    <source>
        <strain evidence="1 2">MPI-CAGE-CH-0241</strain>
    </source>
</reference>
<accession>A0A9P9AVF8</accession>
<name>A0A9P9AVF8_9HYPO</name>
<protein>
    <submittedName>
        <fullName evidence="1">Uncharacterized protein</fullName>
    </submittedName>
</protein>
<dbReference type="AlphaFoldDB" id="A0A9P9AVF8"/>
<dbReference type="Proteomes" id="UP000777438">
    <property type="component" value="Unassembled WGS sequence"/>
</dbReference>
<keyword evidence="2" id="KW-1185">Reference proteome</keyword>
<dbReference type="EMBL" id="JAGPYM010000002">
    <property type="protein sequence ID" value="KAH6898161.1"/>
    <property type="molecule type" value="Genomic_DNA"/>
</dbReference>
<dbReference type="OrthoDB" id="8062037at2759"/>
<organism evidence="1 2">
    <name type="scientific">Thelonectria olida</name>
    <dbReference type="NCBI Taxonomy" id="1576542"/>
    <lineage>
        <taxon>Eukaryota</taxon>
        <taxon>Fungi</taxon>
        <taxon>Dikarya</taxon>
        <taxon>Ascomycota</taxon>
        <taxon>Pezizomycotina</taxon>
        <taxon>Sordariomycetes</taxon>
        <taxon>Hypocreomycetidae</taxon>
        <taxon>Hypocreales</taxon>
        <taxon>Nectriaceae</taxon>
        <taxon>Thelonectria</taxon>
    </lineage>
</organism>
<gene>
    <name evidence="1" type="ORF">B0T10DRAFT_453503</name>
</gene>
<evidence type="ECO:0000313" key="2">
    <source>
        <dbReference type="Proteomes" id="UP000777438"/>
    </source>
</evidence>
<evidence type="ECO:0000313" key="1">
    <source>
        <dbReference type="EMBL" id="KAH6898161.1"/>
    </source>
</evidence>